<feature type="domain" description="VWFD" evidence="3">
    <location>
        <begin position="212"/>
        <end position="385"/>
    </location>
</feature>
<evidence type="ECO:0000313" key="4">
    <source>
        <dbReference type="EMBL" id="EJK64000.1"/>
    </source>
</evidence>
<dbReference type="OrthoDB" id="6051552at2759"/>
<reference evidence="4 5" key="1">
    <citation type="journal article" date="2012" name="Genome Biol.">
        <title>Genome and low-iron response of an oceanic diatom adapted to chronic iron limitation.</title>
        <authorList>
            <person name="Lommer M."/>
            <person name="Specht M."/>
            <person name="Roy A.S."/>
            <person name="Kraemer L."/>
            <person name="Andreson R."/>
            <person name="Gutowska M.A."/>
            <person name="Wolf J."/>
            <person name="Bergner S.V."/>
            <person name="Schilhabel M.B."/>
            <person name="Klostermeier U.C."/>
            <person name="Beiko R.G."/>
            <person name="Rosenstiel P."/>
            <person name="Hippler M."/>
            <person name="Laroche J."/>
        </authorList>
    </citation>
    <scope>NUCLEOTIDE SEQUENCE [LARGE SCALE GENOMIC DNA]</scope>
    <source>
        <strain evidence="4 5">CCMP1005</strain>
    </source>
</reference>
<comment type="caution">
    <text evidence="4">The sequence shown here is derived from an EMBL/GenBank/DDBJ whole genome shotgun (WGS) entry which is preliminary data.</text>
</comment>
<name>K0SF41_THAOC</name>
<keyword evidence="2" id="KW-0472">Membrane</keyword>
<protein>
    <recommendedName>
        <fullName evidence="3">VWFD domain-containing protein</fullName>
    </recommendedName>
</protein>
<feature type="non-terminal residue" evidence="4">
    <location>
        <position position="864"/>
    </location>
</feature>
<dbReference type="AlphaFoldDB" id="K0SF41"/>
<keyword evidence="2" id="KW-0812">Transmembrane</keyword>
<feature type="region of interest" description="Disordered" evidence="1">
    <location>
        <begin position="732"/>
        <end position="864"/>
    </location>
</feature>
<evidence type="ECO:0000259" key="3">
    <source>
        <dbReference type="PROSITE" id="PS51233"/>
    </source>
</evidence>
<feature type="region of interest" description="Disordered" evidence="1">
    <location>
        <begin position="169"/>
        <end position="216"/>
    </location>
</feature>
<dbReference type="InterPro" id="IPR001846">
    <property type="entry name" value="VWF_type-D"/>
</dbReference>
<gene>
    <name evidence="4" type="ORF">THAOC_15311</name>
</gene>
<sequence length="864" mass="92255">MSSLCDCTIGLLPAAGAGQQAKARTEDGGGADSNPVVCRTVFGHPTDRAWKQRREEMESPPLAEFGIMDTENTDASPGADIPAALPAEAEEGEFLHHARTRRGDSKHLPSLTPSLSLFPRSRPSIIVRPNVPAPPRQGRGRARALLALLLLALLLATVVAVAVSLASGGSDSSTAVAETRHEDGDATVPRDTQREDDEGPGDAVPAPVHPRRSGSSFGDVHLSTFDGLRLDCMASGHFILVTSLEDPSFKVEGLFATNTRPGRASWTTGVAVSGDRGWHADGADRHAQAVRRGRRPGGNVRVRRLSAKHVRRRRAGVAGRRPRRLDRDAHVSIPDDYRADETLLGLLGTRNGVPEDDWVARDGTPLPIPEDRYERLGEPAYKYCVENWGVRDESESIFTYGSGESFGGMNKLDAEYGGDDLRDAPEELALLCGDDLACVADGLYGLFPDDALLAIESVSEIETRDLSPADRCFDDETSLAKALEAYVDDASPAAEAERIRLRHRRGWPAEEWCFGEGVEWRTAFGRYGLAAGATAEPTVVAETAVPVDKVAPEETSKTAPTPAPSGRPAGKTSGSPSSGPTVPEADPTPPASSGPLWILVGAGSCQDAAGSLYGTTQYPADSASECESACSAAVPSSSLAGYHHAPSGLCYCNVAGDYLPEPTRPTKMPTDQPVAVAHIEPMPTSVIGIAKPTRKPVMVTSLFTPSFETLEPTRSPVTNLFTTSFETLEPTRRHVTSLFTPSFETPKPTRKPASSPPNSRPENPKPTRNPVTSRPTPQPETPKPTKKPDQPNPQPKTPEPTEKPASSRPTPRPKTPNPSEKPDSSPPTPRPETPKPTKPASSQPTPRPETPKTDEESCSAKPST</sequence>
<dbReference type="EMBL" id="AGNL01017767">
    <property type="protein sequence ID" value="EJK64000.1"/>
    <property type="molecule type" value="Genomic_DNA"/>
</dbReference>
<accession>K0SF41</accession>
<keyword evidence="2" id="KW-1133">Transmembrane helix</keyword>
<proteinExistence type="predicted"/>
<feature type="transmembrane region" description="Helical" evidence="2">
    <location>
        <begin position="144"/>
        <end position="166"/>
    </location>
</feature>
<evidence type="ECO:0000256" key="1">
    <source>
        <dbReference type="SAM" id="MobiDB-lite"/>
    </source>
</evidence>
<keyword evidence="5" id="KW-1185">Reference proteome</keyword>
<feature type="compositionally biased region" description="Low complexity" evidence="1">
    <location>
        <begin position="572"/>
        <end position="581"/>
    </location>
</feature>
<dbReference type="PROSITE" id="PS51233">
    <property type="entry name" value="VWFD"/>
    <property type="match status" value="1"/>
</dbReference>
<feature type="compositionally biased region" description="Pro residues" evidence="1">
    <location>
        <begin position="824"/>
        <end position="837"/>
    </location>
</feature>
<dbReference type="Proteomes" id="UP000266841">
    <property type="component" value="Unassembled WGS sequence"/>
</dbReference>
<organism evidence="4 5">
    <name type="scientific">Thalassiosira oceanica</name>
    <name type="common">Marine diatom</name>
    <dbReference type="NCBI Taxonomy" id="159749"/>
    <lineage>
        <taxon>Eukaryota</taxon>
        <taxon>Sar</taxon>
        <taxon>Stramenopiles</taxon>
        <taxon>Ochrophyta</taxon>
        <taxon>Bacillariophyta</taxon>
        <taxon>Coscinodiscophyceae</taxon>
        <taxon>Thalassiosirophycidae</taxon>
        <taxon>Thalassiosirales</taxon>
        <taxon>Thalassiosiraceae</taxon>
        <taxon>Thalassiosira</taxon>
    </lineage>
</organism>
<dbReference type="PRINTS" id="PR01217">
    <property type="entry name" value="PRICHEXTENSN"/>
</dbReference>
<evidence type="ECO:0000313" key="5">
    <source>
        <dbReference type="Proteomes" id="UP000266841"/>
    </source>
</evidence>
<evidence type="ECO:0000256" key="2">
    <source>
        <dbReference type="SAM" id="Phobius"/>
    </source>
</evidence>
<feature type="region of interest" description="Disordered" evidence="1">
    <location>
        <begin position="547"/>
        <end position="594"/>
    </location>
</feature>